<protein>
    <recommendedName>
        <fullName evidence="4">Peptidase C39-like domain-containing protein</fullName>
    </recommendedName>
</protein>
<proteinExistence type="predicted"/>
<feature type="signal peptide" evidence="1">
    <location>
        <begin position="1"/>
        <end position="22"/>
    </location>
</feature>
<feature type="chain" id="PRO_5046666971" description="Peptidase C39-like domain-containing protein" evidence="1">
    <location>
        <begin position="23"/>
        <end position="464"/>
    </location>
</feature>
<organism evidence="2 3">
    <name type="scientific">Thalassobacterium maritimum</name>
    <dbReference type="NCBI Taxonomy" id="3041265"/>
    <lineage>
        <taxon>Bacteria</taxon>
        <taxon>Pseudomonadati</taxon>
        <taxon>Verrucomicrobiota</taxon>
        <taxon>Opitutia</taxon>
        <taxon>Puniceicoccales</taxon>
        <taxon>Coraliomargaritaceae</taxon>
        <taxon>Thalassobacterium</taxon>
    </lineage>
</organism>
<dbReference type="Gene3D" id="3.90.70.10">
    <property type="entry name" value="Cysteine proteinases"/>
    <property type="match status" value="1"/>
</dbReference>
<evidence type="ECO:0000313" key="3">
    <source>
        <dbReference type="Proteomes" id="UP001225316"/>
    </source>
</evidence>
<gene>
    <name evidence="2" type="ORF">QEH52_08655</name>
</gene>
<evidence type="ECO:0000313" key="2">
    <source>
        <dbReference type="EMBL" id="MDQ8207577.1"/>
    </source>
</evidence>
<reference evidence="2 3" key="1">
    <citation type="submission" date="2023-04" db="EMBL/GenBank/DDBJ databases">
        <title>A novel bacteria isolated from coastal sediment.</title>
        <authorList>
            <person name="Liu X.-J."/>
            <person name="Du Z.-J."/>
        </authorList>
    </citation>
    <scope>NUCLEOTIDE SEQUENCE [LARGE SCALE GENOMIC DNA]</scope>
    <source>
        <strain evidence="2 3">SDUM461003</strain>
    </source>
</reference>
<evidence type="ECO:0008006" key="4">
    <source>
        <dbReference type="Google" id="ProtNLM"/>
    </source>
</evidence>
<keyword evidence="1" id="KW-0732">Signal</keyword>
<dbReference type="Proteomes" id="UP001225316">
    <property type="component" value="Unassembled WGS sequence"/>
</dbReference>
<sequence>MNLKTPLRLLCLAILTSVSLHAIEISNKAGTTIEVELLSIEATRIQIQMANGQTTWLDRDRLSPHSQARISEQEVSLQNAFIEINSILGIELFADTTLWDDAADAVARRLEWPQESKTDSQSSYRYYPSADYRILKTRPYSAVLYSNNGKPQQISIVFANKGDFKFSAPPSTDEIDAMERAVDRDAKQIQTLLSQHFGEPERQQFGAGRGIKQLIDRWDWKQHAFLLAEQDGEYTSLRIMPNSVADNKGRGEKLSDASLRKLTVENVVSEANGDIWVGNIPMVNQGPKGYCVPATFERYLRYMQIPADMYILAMAGQTQIGGGTSLSKIIDSIDSYVSSQNRTMKRINGELKLRTVQKYIDQGLPIIWTMFSSRAYNEFVNQRSLERRNNSNWESWETRCKNETRQVELDQDLMASHACMIIGYNEETEEIAVSDSWGPSYAVRWLPIEQAQQVSQGSIYLIEY</sequence>
<dbReference type="RefSeq" id="WP_308949762.1">
    <property type="nucleotide sequence ID" value="NZ_JARXHW010000016.1"/>
</dbReference>
<accession>A0ABU1AX71</accession>
<evidence type="ECO:0000256" key="1">
    <source>
        <dbReference type="SAM" id="SignalP"/>
    </source>
</evidence>
<comment type="caution">
    <text evidence="2">The sequence shown here is derived from an EMBL/GenBank/DDBJ whole genome shotgun (WGS) entry which is preliminary data.</text>
</comment>
<keyword evidence="3" id="KW-1185">Reference proteome</keyword>
<dbReference type="EMBL" id="JARXHW010000016">
    <property type="protein sequence ID" value="MDQ8207577.1"/>
    <property type="molecule type" value="Genomic_DNA"/>
</dbReference>
<name>A0ABU1AX71_9BACT</name>